<proteinExistence type="predicted"/>
<accession>A0A1Q2CE86</accession>
<dbReference type="STRING" id="1610493.RPIT_05685"/>
<dbReference type="OrthoDB" id="5405911at2"/>
<evidence type="ECO:0000313" key="2">
    <source>
        <dbReference type="Proteomes" id="UP000188324"/>
    </source>
</evidence>
<name>A0A1Q2CE86_9ACTN</name>
<dbReference type="InterPro" id="IPR045057">
    <property type="entry name" value="Gcn5-rel_NAT"/>
</dbReference>
<dbReference type="InterPro" id="IPR031165">
    <property type="entry name" value="GNAT_YJDJ"/>
</dbReference>
<sequence length="94" mass="10701">MTHHVSLTTNESENRFELHHGDELIGRIDYEMSGDAIDLTHTEVDPDHGGQGYAQRLVEYALTHARERDLSVKASCPYVAKYLDQHDEHADLRA</sequence>
<dbReference type="Proteomes" id="UP000188324">
    <property type="component" value="Chromosome"/>
</dbReference>
<dbReference type="AlphaFoldDB" id="A0A1Q2CE86"/>
<reference evidence="1 2" key="1">
    <citation type="journal article" date="2016" name="Int. J. Syst. Evol. Microbiol.">
        <title>Tessaracoccus flavus sp. nov., isolated from the drainage system of a lindane-producing factory.</title>
        <authorList>
            <person name="Kumari R."/>
            <person name="Singh P."/>
            <person name="Schumann P."/>
            <person name="Lal R."/>
        </authorList>
    </citation>
    <scope>NUCLEOTIDE SEQUENCE [LARGE SCALE GENOMIC DNA]</scope>
    <source>
        <strain evidence="1 2">RP1T</strain>
    </source>
</reference>
<dbReference type="SUPFAM" id="SSF55729">
    <property type="entry name" value="Acyl-CoA N-acyltransferases (Nat)"/>
    <property type="match status" value="1"/>
</dbReference>
<dbReference type="RefSeq" id="WP_077341445.1">
    <property type="nucleotide sequence ID" value="NZ_CP019605.1"/>
</dbReference>
<dbReference type="CDD" id="cd04301">
    <property type="entry name" value="NAT_SF"/>
    <property type="match status" value="1"/>
</dbReference>
<keyword evidence="2" id="KW-1185">Reference proteome</keyword>
<dbReference type="PANTHER" id="PTHR31435:SF10">
    <property type="entry name" value="BSR4717 PROTEIN"/>
    <property type="match status" value="1"/>
</dbReference>
<dbReference type="PANTHER" id="PTHR31435">
    <property type="entry name" value="PROTEIN NATD1"/>
    <property type="match status" value="1"/>
</dbReference>
<gene>
    <name evidence="1" type="ORF">RPIT_05685</name>
</gene>
<dbReference type="Pfam" id="PF14542">
    <property type="entry name" value="Acetyltransf_CG"/>
    <property type="match status" value="1"/>
</dbReference>
<dbReference type="EMBL" id="CP019605">
    <property type="protein sequence ID" value="AQP44365.1"/>
    <property type="molecule type" value="Genomic_DNA"/>
</dbReference>
<dbReference type="InterPro" id="IPR016181">
    <property type="entry name" value="Acyl_CoA_acyltransferase"/>
</dbReference>
<protein>
    <submittedName>
        <fullName evidence="1">Uncharacterized protein</fullName>
    </submittedName>
</protein>
<dbReference type="PROSITE" id="PS51729">
    <property type="entry name" value="GNAT_YJDJ"/>
    <property type="match status" value="1"/>
</dbReference>
<organism evidence="1 2">
    <name type="scientific">Tessaracoccus flavus</name>
    <dbReference type="NCBI Taxonomy" id="1610493"/>
    <lineage>
        <taxon>Bacteria</taxon>
        <taxon>Bacillati</taxon>
        <taxon>Actinomycetota</taxon>
        <taxon>Actinomycetes</taxon>
        <taxon>Propionibacteriales</taxon>
        <taxon>Propionibacteriaceae</taxon>
        <taxon>Tessaracoccus</taxon>
    </lineage>
</organism>
<evidence type="ECO:0000313" key="1">
    <source>
        <dbReference type="EMBL" id="AQP44365.1"/>
    </source>
</evidence>
<dbReference type="Gene3D" id="3.40.630.30">
    <property type="match status" value="1"/>
</dbReference>
<dbReference type="KEGG" id="tfl:RPIT_05685"/>